<evidence type="ECO:0000256" key="1">
    <source>
        <dbReference type="ARBA" id="ARBA00009576"/>
    </source>
</evidence>
<comment type="caution">
    <text evidence="4">The sequence shown here is derived from an EMBL/GenBank/DDBJ whole genome shotgun (WGS) entry which is preliminary data.</text>
</comment>
<dbReference type="PANTHER" id="PTHR42341">
    <property type="entry name" value="HYDROPHOBIN"/>
    <property type="match status" value="1"/>
</dbReference>
<keyword evidence="5" id="KW-1185">Reference proteome</keyword>
<dbReference type="Proteomes" id="UP001221142">
    <property type="component" value="Unassembled WGS sequence"/>
</dbReference>
<feature type="signal peptide" evidence="3">
    <location>
        <begin position="1"/>
        <end position="17"/>
    </location>
</feature>
<keyword evidence="2" id="KW-1015">Disulfide bond</keyword>
<proteinExistence type="inferred from homology"/>
<protein>
    <submittedName>
        <fullName evidence="4">Cerato-ulmin</fullName>
    </submittedName>
</protein>
<comment type="similarity">
    <text evidence="1">Belongs to the cerato-ulmin hydrophobin family.</text>
</comment>
<gene>
    <name evidence="4" type="ORF">FB45DRAFT_1008129</name>
</gene>
<evidence type="ECO:0000313" key="5">
    <source>
        <dbReference type="Proteomes" id="UP001221142"/>
    </source>
</evidence>
<dbReference type="EMBL" id="JARKIF010000023">
    <property type="protein sequence ID" value="KAJ7615885.1"/>
    <property type="molecule type" value="Genomic_DNA"/>
</dbReference>
<feature type="chain" id="PRO_5041904169" evidence="3">
    <location>
        <begin position="18"/>
        <end position="101"/>
    </location>
</feature>
<dbReference type="Pfam" id="PF06766">
    <property type="entry name" value="Hydrophobin_2"/>
    <property type="match status" value="1"/>
</dbReference>
<organism evidence="4 5">
    <name type="scientific">Roridomyces roridus</name>
    <dbReference type="NCBI Taxonomy" id="1738132"/>
    <lineage>
        <taxon>Eukaryota</taxon>
        <taxon>Fungi</taxon>
        <taxon>Dikarya</taxon>
        <taxon>Basidiomycota</taxon>
        <taxon>Agaricomycotina</taxon>
        <taxon>Agaricomycetes</taxon>
        <taxon>Agaricomycetidae</taxon>
        <taxon>Agaricales</taxon>
        <taxon>Marasmiineae</taxon>
        <taxon>Mycenaceae</taxon>
        <taxon>Roridomyces</taxon>
    </lineage>
</organism>
<dbReference type="AlphaFoldDB" id="A0AAD7BBP7"/>
<name>A0AAD7BBP7_9AGAR</name>
<keyword evidence="3" id="KW-0732">Signal</keyword>
<dbReference type="InterPro" id="IPR036686">
    <property type="entry name" value="Class_II_Hydrophobin_sf"/>
</dbReference>
<evidence type="ECO:0000256" key="3">
    <source>
        <dbReference type="SAM" id="SignalP"/>
    </source>
</evidence>
<dbReference type="PANTHER" id="PTHR42341:SF1">
    <property type="entry name" value="HYDROPHOBIN"/>
    <property type="match status" value="1"/>
</dbReference>
<dbReference type="Gene3D" id="3.20.120.10">
    <property type="entry name" value="Hydrophobin"/>
    <property type="match status" value="1"/>
</dbReference>
<dbReference type="GO" id="GO:0005576">
    <property type="term" value="C:extracellular region"/>
    <property type="evidence" value="ECO:0007669"/>
    <property type="project" value="InterPro"/>
</dbReference>
<evidence type="ECO:0000313" key="4">
    <source>
        <dbReference type="EMBL" id="KAJ7615885.1"/>
    </source>
</evidence>
<sequence length="101" mass="10191">MQFTLLTAAFFFVAAMANPLEVRNSSPAPAACANNGALFSVAQCCTTIVLGVAALDCVTPPTDTNADNFVDACESQGGREAGCCVVPVAGQALLCESAATD</sequence>
<accession>A0AAD7BBP7</accession>
<dbReference type="SUPFAM" id="SSF101751">
    <property type="entry name" value="Hydrophobin II, HfbII"/>
    <property type="match status" value="1"/>
</dbReference>
<reference evidence="4" key="1">
    <citation type="submission" date="2023-03" db="EMBL/GenBank/DDBJ databases">
        <title>Massive genome expansion in bonnet fungi (Mycena s.s.) driven by repeated elements and novel gene families across ecological guilds.</title>
        <authorList>
            <consortium name="Lawrence Berkeley National Laboratory"/>
            <person name="Harder C.B."/>
            <person name="Miyauchi S."/>
            <person name="Viragh M."/>
            <person name="Kuo A."/>
            <person name="Thoen E."/>
            <person name="Andreopoulos B."/>
            <person name="Lu D."/>
            <person name="Skrede I."/>
            <person name="Drula E."/>
            <person name="Henrissat B."/>
            <person name="Morin E."/>
            <person name="Kohler A."/>
            <person name="Barry K."/>
            <person name="LaButti K."/>
            <person name="Morin E."/>
            <person name="Salamov A."/>
            <person name="Lipzen A."/>
            <person name="Mereny Z."/>
            <person name="Hegedus B."/>
            <person name="Baldrian P."/>
            <person name="Stursova M."/>
            <person name="Weitz H."/>
            <person name="Taylor A."/>
            <person name="Grigoriev I.V."/>
            <person name="Nagy L.G."/>
            <person name="Martin F."/>
            <person name="Kauserud H."/>
        </authorList>
    </citation>
    <scope>NUCLEOTIDE SEQUENCE</scope>
    <source>
        <strain evidence="4">9284</strain>
    </source>
</reference>
<evidence type="ECO:0000256" key="2">
    <source>
        <dbReference type="ARBA" id="ARBA00023157"/>
    </source>
</evidence>
<dbReference type="CDD" id="cd23508">
    <property type="entry name" value="hydrophobin_II"/>
    <property type="match status" value="1"/>
</dbReference>
<dbReference type="InterPro" id="IPR010636">
    <property type="entry name" value="Class_II_hydrophobin"/>
</dbReference>